<dbReference type="Gene3D" id="3.30.43.10">
    <property type="entry name" value="Uridine Diphospho-n-acetylenolpyruvylglucosamine Reductase, domain 2"/>
    <property type="match status" value="1"/>
</dbReference>
<dbReference type="InterPro" id="IPR036318">
    <property type="entry name" value="FAD-bd_PCMH-like_sf"/>
</dbReference>
<dbReference type="InterPro" id="IPR016166">
    <property type="entry name" value="FAD-bd_PCMH"/>
</dbReference>
<sequence>MPPDISLLKPLLTPATTFTIPSKETFTEDFNNWTDYALITPLAVIKPSDEADVQTVVKFALEHDLRVAVRSGGHSVFSSCDGVVLDMRGWDDVYFDEGDGESIWFRPGALNGKVVDVAGGRGRCVVSGACNSVGLTSLYCGGGLGPLVPKLGMAIDSLISARLVTASGELLTLSADSNPEIFHMLAGAGQTLGVVTHMQIKTYPLNQTVNSSDGTVFFASFTFPPTKAAEVADLLNTAKWDENTAVYMLVMAEGETHTPQFVFSANYFGSDEDAKRALAKLYALKPITKRSERVPYTRMNHHNDGFGKCRGFKRMIGTGLKQVSAEGLKGMVEALENLIAEGAGDLNRSCVIFELLGMDTARRSSVGVYPHRDIDIWCIPTPWYTRPESHASAEKFGRGVRKLMKSEDMSEDMRVFTAFRAGDEKPEEIWGSQETAGKVAEMKASIVAEFNVNVITE</sequence>
<evidence type="ECO:0000259" key="5">
    <source>
        <dbReference type="PROSITE" id="PS51387"/>
    </source>
</evidence>
<dbReference type="InterPro" id="IPR050416">
    <property type="entry name" value="FAD-linked_Oxidoreductase"/>
</dbReference>
<dbReference type="InterPro" id="IPR016169">
    <property type="entry name" value="FAD-bd_PCMH_sub2"/>
</dbReference>
<dbReference type="PROSITE" id="PS51387">
    <property type="entry name" value="FAD_PCMH"/>
    <property type="match status" value="1"/>
</dbReference>
<dbReference type="Pfam" id="PF01565">
    <property type="entry name" value="FAD_binding_4"/>
    <property type="match status" value="1"/>
</dbReference>
<keyword evidence="2" id="KW-0285">Flavoprotein</keyword>
<dbReference type="EMBL" id="ML120386">
    <property type="protein sequence ID" value="RPA99611.1"/>
    <property type="molecule type" value="Genomic_DNA"/>
</dbReference>
<keyword evidence="7" id="KW-1185">Reference proteome</keyword>
<feature type="domain" description="FAD-binding PCMH-type" evidence="5">
    <location>
        <begin position="37"/>
        <end position="205"/>
    </location>
</feature>
<evidence type="ECO:0000313" key="7">
    <source>
        <dbReference type="Proteomes" id="UP000276215"/>
    </source>
</evidence>
<evidence type="ECO:0000256" key="1">
    <source>
        <dbReference type="ARBA" id="ARBA00005466"/>
    </source>
</evidence>
<dbReference type="STRING" id="1336337.A0A3N4JRY8"/>
<dbReference type="Proteomes" id="UP000276215">
    <property type="component" value="Unassembled WGS sequence"/>
</dbReference>
<dbReference type="OrthoDB" id="415825at2759"/>
<dbReference type="GO" id="GO:0071949">
    <property type="term" value="F:FAD binding"/>
    <property type="evidence" value="ECO:0007669"/>
    <property type="project" value="InterPro"/>
</dbReference>
<keyword evidence="3" id="KW-0274">FAD</keyword>
<dbReference type="Gene3D" id="3.30.465.10">
    <property type="match status" value="1"/>
</dbReference>
<dbReference type="AlphaFoldDB" id="A0A3N4JRY8"/>
<evidence type="ECO:0000256" key="4">
    <source>
        <dbReference type="ARBA" id="ARBA00023002"/>
    </source>
</evidence>
<proteinExistence type="inferred from homology"/>
<name>A0A3N4JRY8_9PEZI</name>
<dbReference type="InterPro" id="IPR016167">
    <property type="entry name" value="FAD-bd_PCMH_sub1"/>
</dbReference>
<accession>A0A3N4JRY8</accession>
<gene>
    <name evidence="6" type="ORF">L873DRAFT_1835367</name>
</gene>
<dbReference type="GO" id="GO:0016491">
    <property type="term" value="F:oxidoreductase activity"/>
    <property type="evidence" value="ECO:0007669"/>
    <property type="project" value="UniProtKB-KW"/>
</dbReference>
<dbReference type="InterPro" id="IPR006094">
    <property type="entry name" value="Oxid_FAD_bind_N"/>
</dbReference>
<dbReference type="PANTHER" id="PTHR42973:SF7">
    <property type="entry name" value="FAD-BINDING PCMH-TYPE DOMAIN-CONTAINING PROTEIN"/>
    <property type="match status" value="1"/>
</dbReference>
<dbReference type="InterPro" id="IPR006093">
    <property type="entry name" value="Oxy_OxRdtase_FAD_BS"/>
</dbReference>
<evidence type="ECO:0000256" key="3">
    <source>
        <dbReference type="ARBA" id="ARBA00022827"/>
    </source>
</evidence>
<reference evidence="6 7" key="1">
    <citation type="journal article" date="2018" name="Nat. Ecol. Evol.">
        <title>Pezizomycetes genomes reveal the molecular basis of ectomycorrhizal truffle lifestyle.</title>
        <authorList>
            <person name="Murat C."/>
            <person name="Payen T."/>
            <person name="Noel B."/>
            <person name="Kuo A."/>
            <person name="Morin E."/>
            <person name="Chen J."/>
            <person name="Kohler A."/>
            <person name="Krizsan K."/>
            <person name="Balestrini R."/>
            <person name="Da Silva C."/>
            <person name="Montanini B."/>
            <person name="Hainaut M."/>
            <person name="Levati E."/>
            <person name="Barry K.W."/>
            <person name="Belfiori B."/>
            <person name="Cichocki N."/>
            <person name="Clum A."/>
            <person name="Dockter R.B."/>
            <person name="Fauchery L."/>
            <person name="Guy J."/>
            <person name="Iotti M."/>
            <person name="Le Tacon F."/>
            <person name="Lindquist E.A."/>
            <person name="Lipzen A."/>
            <person name="Malagnac F."/>
            <person name="Mello A."/>
            <person name="Molinier V."/>
            <person name="Miyauchi S."/>
            <person name="Poulain J."/>
            <person name="Riccioni C."/>
            <person name="Rubini A."/>
            <person name="Sitrit Y."/>
            <person name="Splivallo R."/>
            <person name="Traeger S."/>
            <person name="Wang M."/>
            <person name="Zifcakova L."/>
            <person name="Wipf D."/>
            <person name="Zambonelli A."/>
            <person name="Paolocci F."/>
            <person name="Nowrousian M."/>
            <person name="Ottonello S."/>
            <person name="Baldrian P."/>
            <person name="Spatafora J.W."/>
            <person name="Henrissat B."/>
            <person name="Nagy L.G."/>
            <person name="Aury J.M."/>
            <person name="Wincker P."/>
            <person name="Grigoriev I.V."/>
            <person name="Bonfante P."/>
            <person name="Martin F.M."/>
        </authorList>
    </citation>
    <scope>NUCLEOTIDE SEQUENCE [LARGE SCALE GENOMIC DNA]</scope>
    <source>
        <strain evidence="6 7">120613-1</strain>
    </source>
</reference>
<keyword evidence="4" id="KW-0560">Oxidoreductase</keyword>
<organism evidence="6 7">
    <name type="scientific">Choiromyces venosus 120613-1</name>
    <dbReference type="NCBI Taxonomy" id="1336337"/>
    <lineage>
        <taxon>Eukaryota</taxon>
        <taxon>Fungi</taxon>
        <taxon>Dikarya</taxon>
        <taxon>Ascomycota</taxon>
        <taxon>Pezizomycotina</taxon>
        <taxon>Pezizomycetes</taxon>
        <taxon>Pezizales</taxon>
        <taxon>Tuberaceae</taxon>
        <taxon>Choiromyces</taxon>
    </lineage>
</organism>
<evidence type="ECO:0000256" key="2">
    <source>
        <dbReference type="ARBA" id="ARBA00022630"/>
    </source>
</evidence>
<comment type="similarity">
    <text evidence="1">Belongs to the oxygen-dependent FAD-linked oxidoreductase family.</text>
</comment>
<dbReference type="PROSITE" id="PS00862">
    <property type="entry name" value="OX2_COVAL_FAD"/>
    <property type="match status" value="1"/>
</dbReference>
<dbReference type="Gene3D" id="3.40.462.20">
    <property type="match status" value="1"/>
</dbReference>
<protein>
    <submittedName>
        <fullName evidence="6">FAD-binding domain-containing protein</fullName>
    </submittedName>
</protein>
<evidence type="ECO:0000313" key="6">
    <source>
        <dbReference type="EMBL" id="RPA99611.1"/>
    </source>
</evidence>
<dbReference type="SUPFAM" id="SSF56176">
    <property type="entry name" value="FAD-binding/transporter-associated domain-like"/>
    <property type="match status" value="1"/>
</dbReference>
<dbReference type="PANTHER" id="PTHR42973">
    <property type="entry name" value="BINDING OXIDOREDUCTASE, PUTATIVE (AFU_ORTHOLOGUE AFUA_1G17690)-RELATED"/>
    <property type="match status" value="1"/>
</dbReference>